<keyword evidence="2" id="KW-0472">Membrane</keyword>
<dbReference type="AlphaFoldDB" id="N9MQF6"/>
<gene>
    <name evidence="3" type="ORF">F904_02102</name>
</gene>
<dbReference type="EMBL" id="APRL01000013">
    <property type="protein sequence ID" value="ENW92164.1"/>
    <property type="molecule type" value="Genomic_DNA"/>
</dbReference>
<name>N9MQF6_9GAMM</name>
<feature type="transmembrane region" description="Helical" evidence="2">
    <location>
        <begin position="16"/>
        <end position="38"/>
    </location>
</feature>
<proteinExistence type="predicted"/>
<keyword evidence="2" id="KW-1133">Transmembrane helix</keyword>
<feature type="region of interest" description="Disordered" evidence="1">
    <location>
        <begin position="96"/>
        <end position="117"/>
    </location>
</feature>
<reference evidence="3 4" key="1">
    <citation type="submission" date="2013-02" db="EMBL/GenBank/DDBJ databases">
        <title>The Genome Sequence of Acinetobacter sp. ANC 4105.</title>
        <authorList>
            <consortium name="The Broad Institute Genome Sequencing Platform"/>
            <consortium name="The Broad Institute Genome Sequencing Center for Infectious Disease"/>
            <person name="Cerqueira G."/>
            <person name="Feldgarden M."/>
            <person name="Courvalin P."/>
            <person name="Perichon B."/>
            <person name="Grillot-Courvalin C."/>
            <person name="Clermont D."/>
            <person name="Rocha E."/>
            <person name="Yoon E.-J."/>
            <person name="Nemec A."/>
            <person name="Walker B."/>
            <person name="Young S.K."/>
            <person name="Zeng Q."/>
            <person name="Gargeya S."/>
            <person name="Fitzgerald M."/>
            <person name="Haas B."/>
            <person name="Abouelleil A."/>
            <person name="Alvarado L."/>
            <person name="Arachchi H.M."/>
            <person name="Berlin A.M."/>
            <person name="Chapman S.B."/>
            <person name="Dewar J."/>
            <person name="Goldberg J."/>
            <person name="Griggs A."/>
            <person name="Gujja S."/>
            <person name="Hansen M."/>
            <person name="Howarth C."/>
            <person name="Imamovic A."/>
            <person name="Larimer J."/>
            <person name="McCowan C."/>
            <person name="Murphy C."/>
            <person name="Neiman D."/>
            <person name="Pearson M."/>
            <person name="Priest M."/>
            <person name="Roberts A."/>
            <person name="Saif S."/>
            <person name="Shea T."/>
            <person name="Sisk P."/>
            <person name="Sykes S."/>
            <person name="Wortman J."/>
            <person name="Nusbaum C."/>
            <person name="Birren B."/>
        </authorList>
    </citation>
    <scope>NUCLEOTIDE SEQUENCE [LARGE SCALE GENOMIC DNA]</scope>
    <source>
        <strain evidence="3 4">ANC 4105</strain>
    </source>
</reference>
<organism evidence="3 4">
    <name type="scientific">Acinetobacter dispersus</name>
    <dbReference type="NCBI Taxonomy" id="70348"/>
    <lineage>
        <taxon>Bacteria</taxon>
        <taxon>Pseudomonadati</taxon>
        <taxon>Pseudomonadota</taxon>
        <taxon>Gammaproteobacteria</taxon>
        <taxon>Moraxellales</taxon>
        <taxon>Moraxellaceae</taxon>
        <taxon>Acinetobacter</taxon>
    </lineage>
</organism>
<keyword evidence="2" id="KW-0812">Transmembrane</keyword>
<dbReference type="eggNOG" id="ENOG5032ADX">
    <property type="taxonomic scope" value="Bacteria"/>
</dbReference>
<sequence length="117" mass="13544">MKMIIPIFLPESKSTWWLIEFFLKLVFAVINLHALHPLSYETSMNRHKGDTELSHGLSSVLTSLLWMKQMLKKTKRWLVCLYVFPFLFALTACNDSNDDQVATKPDNSKKPVMRCAP</sequence>
<dbReference type="Proteomes" id="UP000013261">
    <property type="component" value="Unassembled WGS sequence"/>
</dbReference>
<evidence type="ECO:0000313" key="3">
    <source>
        <dbReference type="EMBL" id="ENW92164.1"/>
    </source>
</evidence>
<dbReference type="HOGENOM" id="CLU_2079653_0_0_6"/>
<feature type="transmembrane region" description="Helical" evidence="2">
    <location>
        <begin position="76"/>
        <end position="92"/>
    </location>
</feature>
<evidence type="ECO:0000313" key="4">
    <source>
        <dbReference type="Proteomes" id="UP000013261"/>
    </source>
</evidence>
<evidence type="ECO:0000256" key="2">
    <source>
        <dbReference type="SAM" id="Phobius"/>
    </source>
</evidence>
<accession>N9MQF6</accession>
<comment type="caution">
    <text evidence="3">The sequence shown here is derived from an EMBL/GenBank/DDBJ whole genome shotgun (WGS) entry which is preliminary data.</text>
</comment>
<protein>
    <submittedName>
        <fullName evidence="3">Uncharacterized protein</fullName>
    </submittedName>
</protein>
<keyword evidence="4" id="KW-1185">Reference proteome</keyword>
<evidence type="ECO:0000256" key="1">
    <source>
        <dbReference type="SAM" id="MobiDB-lite"/>
    </source>
</evidence>